<dbReference type="EMBL" id="JAAQOM010000004">
    <property type="protein sequence ID" value="NIA53703.1"/>
    <property type="molecule type" value="Genomic_DNA"/>
</dbReference>
<evidence type="ECO:0000313" key="3">
    <source>
        <dbReference type="Proteomes" id="UP000716322"/>
    </source>
</evidence>
<feature type="transmembrane region" description="Helical" evidence="1">
    <location>
        <begin position="162"/>
        <end position="192"/>
    </location>
</feature>
<reference evidence="2 3" key="1">
    <citation type="submission" date="2020-03" db="EMBL/GenBank/DDBJ databases">
        <title>Genome sequence of strain Massilia sp. TW-1.</title>
        <authorList>
            <person name="Chaudhary D.K."/>
        </authorList>
    </citation>
    <scope>NUCLEOTIDE SEQUENCE [LARGE SCALE GENOMIC DNA]</scope>
    <source>
        <strain evidence="2 3">TW-1</strain>
    </source>
</reference>
<evidence type="ECO:0008006" key="4">
    <source>
        <dbReference type="Google" id="ProtNLM"/>
    </source>
</evidence>
<feature type="transmembrane region" description="Helical" evidence="1">
    <location>
        <begin position="117"/>
        <end position="142"/>
    </location>
</feature>
<keyword evidence="1" id="KW-1133">Transmembrane helix</keyword>
<dbReference type="RefSeq" id="WP_166858495.1">
    <property type="nucleotide sequence ID" value="NZ_JAAQOM010000004.1"/>
</dbReference>
<gene>
    <name evidence="2" type="ORF">HAV22_08550</name>
</gene>
<keyword evidence="1" id="KW-0812">Transmembrane</keyword>
<organism evidence="2 3">
    <name type="scientific">Telluria antibiotica</name>
    <dbReference type="NCBI Taxonomy" id="2717319"/>
    <lineage>
        <taxon>Bacteria</taxon>
        <taxon>Pseudomonadati</taxon>
        <taxon>Pseudomonadota</taxon>
        <taxon>Betaproteobacteria</taxon>
        <taxon>Burkholderiales</taxon>
        <taxon>Oxalobacteraceae</taxon>
        <taxon>Telluria group</taxon>
        <taxon>Telluria</taxon>
    </lineage>
</organism>
<keyword evidence="1" id="KW-0472">Membrane</keyword>
<dbReference type="Proteomes" id="UP000716322">
    <property type="component" value="Unassembled WGS sequence"/>
</dbReference>
<feature type="transmembrane region" description="Helical" evidence="1">
    <location>
        <begin position="256"/>
        <end position="276"/>
    </location>
</feature>
<accession>A0ABX0PAR3</accession>
<feature type="transmembrane region" description="Helical" evidence="1">
    <location>
        <begin position="288"/>
        <end position="314"/>
    </location>
</feature>
<feature type="transmembrane region" description="Helical" evidence="1">
    <location>
        <begin position="18"/>
        <end position="36"/>
    </location>
</feature>
<feature type="transmembrane region" description="Helical" evidence="1">
    <location>
        <begin position="87"/>
        <end position="105"/>
    </location>
</feature>
<name>A0ABX0PAR3_9BURK</name>
<feature type="transmembrane region" description="Helical" evidence="1">
    <location>
        <begin position="204"/>
        <end position="226"/>
    </location>
</feature>
<keyword evidence="3" id="KW-1185">Reference proteome</keyword>
<proteinExistence type="predicted"/>
<comment type="caution">
    <text evidence="2">The sequence shown here is derived from an EMBL/GenBank/DDBJ whole genome shotgun (WGS) entry which is preliminary data.</text>
</comment>
<protein>
    <recommendedName>
        <fullName evidence="4">Glycosyltransferase RgtA/B/C/D-like domain-containing protein</fullName>
    </recommendedName>
</protein>
<evidence type="ECO:0000256" key="1">
    <source>
        <dbReference type="SAM" id="Phobius"/>
    </source>
</evidence>
<sequence>MSNSLPEPYGRPTLRQTLAGWLTAVAAAALFSIVGLKRFEPWDQVLDLWDAGVSPLLLAVTGHPHFFRYLTAYPGFLWGELYPDFGFSLYISLFFAFNVVLWRGLSFMTTGRSPTVLAWCGFLAAHFFMNGRGVIAWTSWLLCLSLCLRLTRGPVNGLKPLLLVAFSCWLAAVSTGVFIVVVASFALFYLQYRQRTPMKPLRKAVLLAIAAPVMFYVGQYLVLAIMKNIDFFGGGFEGVYHMLAHGLGRVLFGNELLAVLLVAAAAFSLLFLVIFVRMRNRPFTPVETLIGLACGGGLFGLTVLTMAVPLVLLYPQTRSGARASAVTPGGHISLAE</sequence>
<evidence type="ECO:0000313" key="2">
    <source>
        <dbReference type="EMBL" id="NIA53703.1"/>
    </source>
</evidence>